<dbReference type="AlphaFoldDB" id="A0A8J5IIC2"/>
<evidence type="ECO:0000256" key="4">
    <source>
        <dbReference type="ARBA" id="ARBA00022692"/>
    </source>
</evidence>
<evidence type="ECO:0000256" key="5">
    <source>
        <dbReference type="ARBA" id="ARBA00022737"/>
    </source>
</evidence>
<evidence type="ECO:0000256" key="10">
    <source>
        <dbReference type="ARBA" id="ARBA00023136"/>
    </source>
</evidence>
<keyword evidence="9" id="KW-0496">Mitochondrion</keyword>
<evidence type="ECO:0000256" key="8">
    <source>
        <dbReference type="ARBA" id="ARBA00022989"/>
    </source>
</evidence>
<sequence>MSAFFPVISALSPATIPRQTFVAPVAHPTVLATSTAKWDARLSHNPVHDNAFYGKCMIGGILSCGITHTGITPLDVVKCNMQVNPTKYKSLLSGMKTIASEEGIGALYKGWAPTAIGYSMQGMCKFGFYDVFKDMYSTMAGEENAYKYRGAIYLAGSASAEFFADVLLCPMEMVKVKVQTSPAGTFPVKLSPAMAAMKANPDTRFPFGSLAPLWSRQIPYTMAKFFFFEKVVEAFYTHVFTEPKDSYPKSTQLGVTFASGYLAGIICAIVSHPADSVVSLMGKPANKGKGFGQIVSETGMVNLATKGLGTRIIMIGTLTGAQWWIYDTFKTPQISPFASQIRRHSPSTRRPHSSLFIMSAFFPAISSLNPAVPSVAAPKARPASVLATSAAKWDARLSHDPIHDNAYYGKCMIGGILSCGLTHTGITPLDVVKCNMQVNPSKYNGLLPGLKTIAAEEGSGALFKGWAPTAIGYSAQGMCKFGFYEFFKDFYSSMAGEENAYKYRGAIYLAGSASAEFFADMALCPMEMVKVKVQTSPAGTFPVEFGAAVAAMKANSAETRFPFGSLVPLWSRQIPYTMAKFFFFEKVVEAFYTHVFTEPKDSYPKSTQLGVTFASGYLAGVICAIVSHPADSVVSLMGKAENKGKGFGQIASETGLVNLATKGLGTRIIMIGTLTGAQWWIYDTFKTVMGMGTSGGAAPKKH</sequence>
<dbReference type="Pfam" id="PF00153">
    <property type="entry name" value="Mito_carr"/>
    <property type="match status" value="5"/>
</dbReference>
<evidence type="ECO:0000256" key="7">
    <source>
        <dbReference type="ARBA" id="ARBA00022946"/>
    </source>
</evidence>
<dbReference type="InterPro" id="IPR018108">
    <property type="entry name" value="MCP_transmembrane"/>
</dbReference>
<evidence type="ECO:0000256" key="1">
    <source>
        <dbReference type="ARBA" id="ARBA00004448"/>
    </source>
</evidence>
<comment type="similarity">
    <text evidence="2">Belongs to the mitochondrial carrier (TC 2.A.29) family.</text>
</comment>
<evidence type="ECO:0000256" key="9">
    <source>
        <dbReference type="ARBA" id="ARBA00023128"/>
    </source>
</evidence>
<dbReference type="EMBL" id="JAENGY010000440">
    <property type="protein sequence ID" value="KAG6962906.1"/>
    <property type="molecule type" value="Genomic_DNA"/>
</dbReference>
<feature type="repeat" description="Solcar" evidence="11">
    <location>
        <begin position="148"/>
        <end position="234"/>
    </location>
</feature>
<keyword evidence="4 11" id="KW-0812">Transmembrane</keyword>
<evidence type="ECO:0000313" key="12">
    <source>
        <dbReference type="EMBL" id="KAG6962906.1"/>
    </source>
</evidence>
<dbReference type="GO" id="GO:0005315">
    <property type="term" value="F:phosphate transmembrane transporter activity"/>
    <property type="evidence" value="ECO:0007669"/>
    <property type="project" value="InterPro"/>
</dbReference>
<reference evidence="12" key="1">
    <citation type="submission" date="2021-01" db="EMBL/GenBank/DDBJ databases">
        <title>Phytophthora aleatoria, a newly-described species from Pinus radiata is distinct from Phytophthora cactorum isolates based on comparative genomics.</title>
        <authorList>
            <person name="Mcdougal R."/>
            <person name="Panda P."/>
            <person name="Williams N."/>
            <person name="Studholme D.J."/>
        </authorList>
    </citation>
    <scope>NUCLEOTIDE SEQUENCE</scope>
    <source>
        <strain evidence="12">NZFS 4037</strain>
    </source>
</reference>
<keyword evidence="10 11" id="KW-0472">Membrane</keyword>
<evidence type="ECO:0000256" key="11">
    <source>
        <dbReference type="PROSITE-ProRule" id="PRU00282"/>
    </source>
</evidence>
<dbReference type="PANTHER" id="PTHR45671:SF10">
    <property type="entry name" value="SOLUTE CARRIER FAMILY 25 MEMBER 3"/>
    <property type="match status" value="1"/>
</dbReference>
<evidence type="ECO:0000256" key="6">
    <source>
        <dbReference type="ARBA" id="ARBA00022792"/>
    </source>
</evidence>
<accession>A0A8J5IIC2</accession>
<gene>
    <name evidence="12" type="ORF">JG688_00008396</name>
</gene>
<feature type="repeat" description="Solcar" evidence="11">
    <location>
        <begin position="51"/>
        <end position="135"/>
    </location>
</feature>
<protein>
    <submittedName>
        <fullName evidence="12">Uncharacterized protein</fullName>
    </submittedName>
</protein>
<dbReference type="GO" id="GO:1990547">
    <property type="term" value="P:mitochondrial phosphate ion transmembrane transport"/>
    <property type="evidence" value="ECO:0007669"/>
    <property type="project" value="InterPro"/>
</dbReference>
<keyword evidence="5" id="KW-0677">Repeat</keyword>
<dbReference type="GO" id="GO:0005743">
    <property type="term" value="C:mitochondrial inner membrane"/>
    <property type="evidence" value="ECO:0007669"/>
    <property type="project" value="UniProtKB-SubCell"/>
</dbReference>
<keyword evidence="6" id="KW-0999">Mitochondrion inner membrane</keyword>
<dbReference type="PANTHER" id="PTHR45671">
    <property type="entry name" value="SOLUTE CARRIER FAMILY 25 (MITOCHONDRIAL CARRIER PHOSPHATE CARRIER), MEMBER 3, LIKE-RELATED-RELATED"/>
    <property type="match status" value="1"/>
</dbReference>
<comment type="caution">
    <text evidence="12">The sequence shown here is derived from an EMBL/GenBank/DDBJ whole genome shotgun (WGS) entry which is preliminary data.</text>
</comment>
<evidence type="ECO:0000313" key="13">
    <source>
        <dbReference type="Proteomes" id="UP000709295"/>
    </source>
</evidence>
<comment type="subcellular location">
    <subcellularLocation>
        <location evidence="1">Mitochondrion inner membrane</location>
        <topology evidence="1">Multi-pass membrane protein</topology>
    </subcellularLocation>
</comment>
<keyword evidence="3" id="KW-0813">Transport</keyword>
<name>A0A8J5IIC2_9STRA</name>
<proteinExistence type="inferred from homology"/>
<feature type="repeat" description="Solcar" evidence="11">
    <location>
        <begin position="503"/>
        <end position="590"/>
    </location>
</feature>
<feature type="repeat" description="Solcar" evidence="11">
    <location>
        <begin position="406"/>
        <end position="490"/>
    </location>
</feature>
<dbReference type="FunFam" id="1.50.40.10:FF:000005">
    <property type="entry name" value="Mitochondrial phosphate carrier protein 2"/>
    <property type="match status" value="2"/>
</dbReference>
<evidence type="ECO:0000256" key="3">
    <source>
        <dbReference type="ARBA" id="ARBA00022448"/>
    </source>
</evidence>
<organism evidence="12 13">
    <name type="scientific">Phytophthora aleatoria</name>
    <dbReference type="NCBI Taxonomy" id="2496075"/>
    <lineage>
        <taxon>Eukaryota</taxon>
        <taxon>Sar</taxon>
        <taxon>Stramenopiles</taxon>
        <taxon>Oomycota</taxon>
        <taxon>Peronosporomycetes</taxon>
        <taxon>Peronosporales</taxon>
        <taxon>Peronosporaceae</taxon>
        <taxon>Phytophthora</taxon>
    </lineage>
</organism>
<dbReference type="InterPro" id="IPR044677">
    <property type="entry name" value="SLC25A3/Pic2/Mir1-like"/>
</dbReference>
<feature type="repeat" description="Solcar" evidence="11">
    <location>
        <begin position="607"/>
        <end position="688"/>
    </location>
</feature>
<keyword evidence="8" id="KW-1133">Transmembrane helix</keyword>
<keyword evidence="7" id="KW-0809">Transit peptide</keyword>
<dbReference type="Proteomes" id="UP000709295">
    <property type="component" value="Unassembled WGS sequence"/>
</dbReference>
<evidence type="ECO:0000256" key="2">
    <source>
        <dbReference type="ARBA" id="ARBA00006375"/>
    </source>
</evidence>
<keyword evidence="13" id="KW-1185">Reference proteome</keyword>
<dbReference type="PROSITE" id="PS50920">
    <property type="entry name" value="SOLCAR"/>
    <property type="match status" value="5"/>
</dbReference>